<name>A0A3G2R1P0_9FIRM</name>
<feature type="domain" description="Amine oxidase" evidence="2">
    <location>
        <begin position="20"/>
        <end position="485"/>
    </location>
</feature>
<dbReference type="KEGG" id="bacg:D2962_00365"/>
<accession>A0A3G2R1P0</accession>
<reference evidence="3 4" key="1">
    <citation type="submission" date="2018-10" db="EMBL/GenBank/DDBJ databases">
        <authorList>
            <person name="Zhang X."/>
        </authorList>
    </citation>
    <scope>NUCLEOTIDE SEQUENCE [LARGE SCALE GENOMIC DNA]</scope>
    <source>
        <strain evidence="3 4">SK-G1</strain>
    </source>
</reference>
<keyword evidence="1" id="KW-0812">Transmembrane</keyword>
<evidence type="ECO:0000256" key="1">
    <source>
        <dbReference type="SAM" id="Phobius"/>
    </source>
</evidence>
<dbReference type="PANTHER" id="PTHR46313:SF3">
    <property type="entry name" value="PROLYCOPENE ISOMERASE, CHLOROPLASTIC"/>
    <property type="match status" value="1"/>
</dbReference>
<organism evidence="3 4">
    <name type="scientific">Biomaibacter acetigenes</name>
    <dbReference type="NCBI Taxonomy" id="2316383"/>
    <lineage>
        <taxon>Bacteria</taxon>
        <taxon>Bacillati</taxon>
        <taxon>Bacillota</taxon>
        <taxon>Clostridia</taxon>
        <taxon>Thermosediminibacterales</taxon>
        <taxon>Tepidanaerobacteraceae</taxon>
        <taxon>Biomaibacter</taxon>
    </lineage>
</organism>
<sequence>MLKGGKIVSRKSIIIIGAGIAGLSAGCYAVMNGYDTVIFEAHDKPGGLCTSWNRRGYTIDGCIHHLAGSGPSSELYRVWQELGALEGRGMVFHDEFVRVEDPEGRAFTVYTDIDRLEQHMKQLSIADAEVIEEYTRAARRFLNIDLLAFGLLKPWQIGMKSLPRIGDFIKWGKITLEDFAQKFKDPFLRKAFPVIQYGFSGIPMLIHLNFLAGCHNRTLGWPSGGSLQFARSIERRYTALGGRIHYRSRVEKILTEDNKAVGVRLSDGTEHRADTIVSAADGHTTIFGMLEGKYIDDGISKYYQAAPDYLDMSLQVSLGAARDMSREPHALALFLEDPLEVSGKKYERLDIEIFNFDKNLAPPGKTVIKAMFGASYGYWKDLRADRERYEYQKQEIARAVIDRMDKRFPGLKGQVEMVDVATPVTFENYTGNWKGLQAWMPPDRGFGTMMNGFTRSLPGLDNFYMAGQWAEAMIGISTAALSGRNLVRHLCKKYKRLFVTK</sequence>
<gene>
    <name evidence="3" type="ORF">D2962_00365</name>
</gene>
<dbReference type="AlphaFoldDB" id="A0A3G2R1P0"/>
<evidence type="ECO:0000313" key="3">
    <source>
        <dbReference type="EMBL" id="AYO29259.1"/>
    </source>
</evidence>
<dbReference type="Proteomes" id="UP000280960">
    <property type="component" value="Chromosome"/>
</dbReference>
<dbReference type="EMBL" id="CP033169">
    <property type="protein sequence ID" value="AYO29259.1"/>
    <property type="molecule type" value="Genomic_DNA"/>
</dbReference>
<dbReference type="GO" id="GO:0016116">
    <property type="term" value="P:carotenoid metabolic process"/>
    <property type="evidence" value="ECO:0007669"/>
    <property type="project" value="InterPro"/>
</dbReference>
<proteinExistence type="predicted"/>
<dbReference type="GO" id="GO:0016491">
    <property type="term" value="F:oxidoreductase activity"/>
    <property type="evidence" value="ECO:0007669"/>
    <property type="project" value="InterPro"/>
</dbReference>
<dbReference type="PANTHER" id="PTHR46313">
    <property type="match status" value="1"/>
</dbReference>
<feature type="transmembrane region" description="Helical" evidence="1">
    <location>
        <begin position="12"/>
        <end position="31"/>
    </location>
</feature>
<dbReference type="Pfam" id="PF01593">
    <property type="entry name" value="Amino_oxidase"/>
    <property type="match status" value="1"/>
</dbReference>
<evidence type="ECO:0000259" key="2">
    <source>
        <dbReference type="Pfam" id="PF01593"/>
    </source>
</evidence>
<dbReference type="InterPro" id="IPR036188">
    <property type="entry name" value="FAD/NAD-bd_sf"/>
</dbReference>
<dbReference type="PROSITE" id="PS51257">
    <property type="entry name" value="PROKAR_LIPOPROTEIN"/>
    <property type="match status" value="1"/>
</dbReference>
<dbReference type="SUPFAM" id="SSF51905">
    <property type="entry name" value="FAD/NAD(P)-binding domain"/>
    <property type="match status" value="1"/>
</dbReference>
<keyword evidence="1" id="KW-1133">Transmembrane helix</keyword>
<dbReference type="InterPro" id="IPR002937">
    <property type="entry name" value="Amino_oxidase"/>
</dbReference>
<dbReference type="Gene3D" id="3.50.50.60">
    <property type="entry name" value="FAD/NAD(P)-binding domain"/>
    <property type="match status" value="2"/>
</dbReference>
<keyword evidence="4" id="KW-1185">Reference proteome</keyword>
<dbReference type="InterPro" id="IPR045892">
    <property type="entry name" value="CrtISO-like"/>
</dbReference>
<evidence type="ECO:0000313" key="4">
    <source>
        <dbReference type="Proteomes" id="UP000280960"/>
    </source>
</evidence>
<protein>
    <submittedName>
        <fullName evidence="3">NAD(P)/FAD-dependent oxidoreductase</fullName>
    </submittedName>
</protein>
<keyword evidence="1" id="KW-0472">Membrane</keyword>